<dbReference type="CDD" id="cd07302">
    <property type="entry name" value="CHD"/>
    <property type="match status" value="1"/>
</dbReference>
<dbReference type="InterPro" id="IPR001054">
    <property type="entry name" value="A/G_cyclase"/>
</dbReference>
<evidence type="ECO:0000313" key="2">
    <source>
        <dbReference type="EMBL" id="QEG02678.1"/>
    </source>
</evidence>
<dbReference type="PANTHER" id="PTHR43081:SF20">
    <property type="entry name" value="TWO-COMPONENT RESPONSE REGULATOR"/>
    <property type="match status" value="1"/>
</dbReference>
<dbReference type="EMBL" id="CP036264">
    <property type="protein sequence ID" value="QEG02678.1"/>
    <property type="molecule type" value="Genomic_DNA"/>
</dbReference>
<reference evidence="2 3" key="1">
    <citation type="submission" date="2019-02" db="EMBL/GenBank/DDBJ databases">
        <title>Planctomycetal bacteria perform biofilm scaping via a novel small molecule.</title>
        <authorList>
            <person name="Jeske O."/>
            <person name="Boedeker C."/>
            <person name="Wiegand S."/>
            <person name="Breitling P."/>
            <person name="Kallscheuer N."/>
            <person name="Jogler M."/>
            <person name="Rohde M."/>
            <person name="Petersen J."/>
            <person name="Medema M.H."/>
            <person name="Surup F."/>
            <person name="Jogler C."/>
        </authorList>
    </citation>
    <scope>NUCLEOTIDE SEQUENCE [LARGE SCALE GENOMIC DNA]</scope>
    <source>
        <strain evidence="2 3">Mal15</strain>
    </source>
</reference>
<feature type="domain" description="Guanylate cyclase" evidence="1">
    <location>
        <begin position="353"/>
        <end position="479"/>
    </location>
</feature>
<dbReference type="PANTHER" id="PTHR43081">
    <property type="entry name" value="ADENYLATE CYCLASE, TERMINAL-DIFFERENTIATION SPECIFIC-RELATED"/>
    <property type="match status" value="1"/>
</dbReference>
<accession>A0A5B9MUF7</accession>
<dbReference type="SMART" id="SM00044">
    <property type="entry name" value="CYCc"/>
    <property type="match status" value="1"/>
</dbReference>
<dbReference type="SUPFAM" id="SSF55073">
    <property type="entry name" value="Nucleotide cyclase"/>
    <property type="match status" value="1"/>
</dbReference>
<dbReference type="Gene3D" id="3.30.70.1230">
    <property type="entry name" value="Nucleotide cyclase"/>
    <property type="match status" value="1"/>
</dbReference>
<dbReference type="Gene3D" id="2.60.200.20">
    <property type="match status" value="1"/>
</dbReference>
<dbReference type="InterPro" id="IPR029787">
    <property type="entry name" value="Nucleotide_cyclase"/>
</dbReference>
<dbReference type="InterPro" id="IPR008984">
    <property type="entry name" value="SMAD_FHA_dom_sf"/>
</dbReference>
<dbReference type="EC" id="4.6.1.1" evidence="2"/>
<dbReference type="GO" id="GO:0035556">
    <property type="term" value="P:intracellular signal transduction"/>
    <property type="evidence" value="ECO:0007669"/>
    <property type="project" value="InterPro"/>
</dbReference>
<dbReference type="Pfam" id="PF00211">
    <property type="entry name" value="Guanylate_cyc"/>
    <property type="match status" value="1"/>
</dbReference>
<evidence type="ECO:0000313" key="3">
    <source>
        <dbReference type="Proteomes" id="UP000321353"/>
    </source>
</evidence>
<dbReference type="AlphaFoldDB" id="A0A5B9MUF7"/>
<name>A0A5B9MUF7_9BACT</name>
<dbReference type="Proteomes" id="UP000321353">
    <property type="component" value="Chromosome"/>
</dbReference>
<dbReference type="KEGG" id="smam:Mal15_67990"/>
<dbReference type="GO" id="GO:0006171">
    <property type="term" value="P:cAMP biosynthetic process"/>
    <property type="evidence" value="ECO:0007669"/>
    <property type="project" value="TreeGrafter"/>
</dbReference>
<keyword evidence="2" id="KW-0456">Lyase</keyword>
<dbReference type="InterPro" id="IPR050697">
    <property type="entry name" value="Adenylyl/Guanylyl_Cyclase_3/4"/>
</dbReference>
<protein>
    <submittedName>
        <fullName evidence="2">Adenylate cyclase 1</fullName>
        <ecNumber evidence="2">4.6.1.1</ecNumber>
    </submittedName>
</protein>
<sequence length="598" mass="65343">MADLIAQGPQNYHRWRREVPDAAMRRDVVIGRSDADWNVPWDPMISRAHVRLIPQADGRLEVIAVASARNPVYHQGRHAVRFVLVPGDHFVIGKTTFTLAAATGKRSPERLGDGAAEDEVDVTENVFDHVALRRKHFRDVNARIDVLTRLPDLIASSDSDQELLVRVTSVLLQSTPSAEAVSILSAGDLQHDPEAPIEVLHYDNRSATLGGSPISRRLVQRSIEKRESILNVWASGDSMLTTSAFTAREDVDWAYCVPLRTQACRGWVIYITGKLPDTEMMTGSGSPVDISEQLHDDVKFAELVGTTMASLQQSRQLQRRQAAMSNFFAPIVMRALASGDSEKVLQPREAELTVMFCDLRGFSSRSEQDSQQLLQLLSDVSDALGVMTKHILGYDGVIGDFHGDAAMGFWGWPLAQDRSIIQAAGAALAIQAEYHRSDLGFRCGIGLAHGRAVAGQIGTKDQVKVTAFGPVVNLSSRLESMSKRFGAEIILDEAARAALLAAGRHGFRLRRLAKVRPAGFASPVEISELIGEAAIGTHQVTDALIADYEAALDLFCASDLDGALRLFRSLPTWDGPTQMMIKQILSGDSEGDVIDLPK</sequence>
<dbReference type="SUPFAM" id="SSF49879">
    <property type="entry name" value="SMAD/FHA domain"/>
    <property type="match status" value="1"/>
</dbReference>
<dbReference type="PROSITE" id="PS50125">
    <property type="entry name" value="GUANYLATE_CYCLASE_2"/>
    <property type="match status" value="1"/>
</dbReference>
<dbReference type="GO" id="GO:0004016">
    <property type="term" value="F:adenylate cyclase activity"/>
    <property type="evidence" value="ECO:0007669"/>
    <property type="project" value="UniProtKB-EC"/>
</dbReference>
<proteinExistence type="predicted"/>
<evidence type="ECO:0000259" key="1">
    <source>
        <dbReference type="PROSITE" id="PS50125"/>
    </source>
</evidence>
<organism evidence="2 3">
    <name type="scientific">Stieleria maiorica</name>
    <dbReference type="NCBI Taxonomy" id="2795974"/>
    <lineage>
        <taxon>Bacteria</taxon>
        <taxon>Pseudomonadati</taxon>
        <taxon>Planctomycetota</taxon>
        <taxon>Planctomycetia</taxon>
        <taxon>Pirellulales</taxon>
        <taxon>Pirellulaceae</taxon>
        <taxon>Stieleria</taxon>
    </lineage>
</organism>
<gene>
    <name evidence="2" type="primary">cyaA</name>
    <name evidence="2" type="ORF">Mal15_67990</name>
</gene>
<dbReference type="RefSeq" id="WP_147871584.1">
    <property type="nucleotide sequence ID" value="NZ_CP036264.1"/>
</dbReference>
<keyword evidence="3" id="KW-1185">Reference proteome</keyword>
<dbReference type="CDD" id="cd00060">
    <property type="entry name" value="FHA"/>
    <property type="match status" value="1"/>
</dbReference>